<dbReference type="GO" id="GO:0048476">
    <property type="term" value="C:Holliday junction resolvase complex"/>
    <property type="evidence" value="ECO:0007669"/>
    <property type="project" value="UniProtKB-UniRule"/>
</dbReference>
<dbReference type="GO" id="GO:0005524">
    <property type="term" value="F:ATP binding"/>
    <property type="evidence" value="ECO:0007669"/>
    <property type="project" value="InterPro"/>
</dbReference>
<dbReference type="InterPro" id="IPR003583">
    <property type="entry name" value="Hlx-hairpin-Hlx_DNA-bd_motif"/>
</dbReference>
<name>A0A0G0JUH9_9BACT</name>
<dbReference type="GO" id="GO:0009378">
    <property type="term" value="F:four-way junction helicase activity"/>
    <property type="evidence" value="ECO:0007669"/>
    <property type="project" value="InterPro"/>
</dbReference>
<dbReference type="InterPro" id="IPR010994">
    <property type="entry name" value="RuvA_2-like"/>
</dbReference>
<evidence type="ECO:0000256" key="2">
    <source>
        <dbReference type="ARBA" id="ARBA00022763"/>
    </source>
</evidence>
<dbReference type="GO" id="GO:0006310">
    <property type="term" value="P:DNA recombination"/>
    <property type="evidence" value="ECO:0007669"/>
    <property type="project" value="UniProtKB-UniRule"/>
</dbReference>
<protein>
    <recommendedName>
        <fullName evidence="6">Holliday junction branch migration complex subunit RuvA</fullName>
    </recommendedName>
</protein>
<dbReference type="SMART" id="SM00278">
    <property type="entry name" value="HhH1"/>
    <property type="match status" value="2"/>
</dbReference>
<evidence type="ECO:0000313" key="9">
    <source>
        <dbReference type="Proteomes" id="UP000034022"/>
    </source>
</evidence>
<keyword evidence="1 6" id="KW-0963">Cytoplasm</keyword>
<dbReference type="GO" id="GO:0005737">
    <property type="term" value="C:cytoplasm"/>
    <property type="evidence" value="ECO:0007669"/>
    <property type="project" value="UniProtKB-SubCell"/>
</dbReference>
<evidence type="ECO:0000256" key="5">
    <source>
        <dbReference type="ARBA" id="ARBA00023204"/>
    </source>
</evidence>
<gene>
    <name evidence="6" type="primary">ruvA</name>
    <name evidence="8" type="ORF">US91_C0005G0042</name>
</gene>
<dbReference type="Pfam" id="PF07499">
    <property type="entry name" value="RuvA_C"/>
    <property type="match status" value="1"/>
</dbReference>
<keyword evidence="2 6" id="KW-0227">DNA damage</keyword>
<evidence type="ECO:0000313" key="8">
    <source>
        <dbReference type="EMBL" id="KKQ70337.1"/>
    </source>
</evidence>
<keyword evidence="3 6" id="KW-0238">DNA-binding</keyword>
<keyword evidence="8" id="KW-0347">Helicase</keyword>
<evidence type="ECO:0000256" key="1">
    <source>
        <dbReference type="ARBA" id="ARBA00022490"/>
    </source>
</evidence>
<feature type="region of interest" description="Domain II" evidence="6">
    <location>
        <begin position="64"/>
        <end position="141"/>
    </location>
</feature>
<dbReference type="Gene3D" id="1.10.8.10">
    <property type="entry name" value="DNA helicase RuvA subunit, C-terminal domain"/>
    <property type="match status" value="1"/>
</dbReference>
<dbReference type="InterPro" id="IPR013849">
    <property type="entry name" value="DNA_helicase_Holl-junc_RuvA_I"/>
</dbReference>
<feature type="domain" description="Helix-hairpin-helix DNA-binding motif class 1" evidence="7">
    <location>
        <begin position="72"/>
        <end position="91"/>
    </location>
</feature>
<dbReference type="Proteomes" id="UP000034022">
    <property type="component" value="Unassembled WGS sequence"/>
</dbReference>
<comment type="subunit">
    <text evidence="6">Homotetramer. Forms an RuvA(8)-RuvB(12)-Holliday junction (HJ) complex. HJ DNA is sandwiched between 2 RuvA tetramers; dsDNA enters through RuvA and exits via RuvB. An RuvB hexamer assembles on each DNA strand where it exits the tetramer. Each RuvB hexamer is contacted by two RuvA subunits (via domain III) on 2 adjacent RuvB subunits; this complex drives branch migration. In the full resolvosome a probable DNA-RuvA(4)-RuvB(12)-RuvC(2) complex forms which resolves the HJ.</text>
</comment>
<feature type="region of interest" description="Domain III" evidence="6">
    <location>
        <begin position="152"/>
        <end position="194"/>
    </location>
</feature>
<keyword evidence="8" id="KW-0067">ATP-binding</keyword>
<comment type="subcellular location">
    <subcellularLocation>
        <location evidence="6">Cytoplasm</location>
    </subcellularLocation>
</comment>
<evidence type="ECO:0000256" key="6">
    <source>
        <dbReference type="HAMAP-Rule" id="MF_00031"/>
    </source>
</evidence>
<dbReference type="InterPro" id="IPR036267">
    <property type="entry name" value="RuvA_C_sf"/>
</dbReference>
<dbReference type="SUPFAM" id="SSF47781">
    <property type="entry name" value="RuvA domain 2-like"/>
    <property type="match status" value="1"/>
</dbReference>
<reference evidence="8 9" key="1">
    <citation type="journal article" date="2015" name="Nature">
        <title>rRNA introns, odd ribosomes, and small enigmatic genomes across a large radiation of phyla.</title>
        <authorList>
            <person name="Brown C.T."/>
            <person name="Hug L.A."/>
            <person name="Thomas B.C."/>
            <person name="Sharon I."/>
            <person name="Castelle C.J."/>
            <person name="Singh A."/>
            <person name="Wilkins M.J."/>
            <person name="Williams K.H."/>
            <person name="Banfield J.F."/>
        </authorList>
    </citation>
    <scope>NUCLEOTIDE SEQUENCE [LARGE SCALE GENOMIC DNA]</scope>
</reference>
<proteinExistence type="inferred from homology"/>
<keyword evidence="8" id="KW-0547">Nucleotide-binding</keyword>
<sequence length="194" mass="21467">MIAYLRGKIQNKQKNYIILNVRDIGYLVFVSETIFVDLEIGQEIELYIHQHIREDAHTLYGFKSLEQLEMFELLLTISGIGPKSALAVIGIASVDDIKDSISRGDSSLLIKVSGIGKKTAERVVLDLRDKIAHISHGVLQATDGKGMITSGEEIDALMALGYSMFEARDVLRQVDPSIKGSGERIRAALRLIGR</sequence>
<dbReference type="NCBIfam" id="TIGR00084">
    <property type="entry name" value="ruvA"/>
    <property type="match status" value="1"/>
</dbReference>
<dbReference type="CDD" id="cd14332">
    <property type="entry name" value="UBA_RuvA_C"/>
    <property type="match status" value="1"/>
</dbReference>
<comment type="domain">
    <text evidence="6">Has three domains with a flexible linker between the domains II and III and assumes an 'L' shape. Domain III is highly mobile and contacts RuvB.</text>
</comment>
<dbReference type="InterPro" id="IPR012340">
    <property type="entry name" value="NA-bd_OB-fold"/>
</dbReference>
<evidence type="ECO:0000256" key="3">
    <source>
        <dbReference type="ARBA" id="ARBA00023125"/>
    </source>
</evidence>
<feature type="domain" description="Helix-hairpin-helix DNA-binding motif class 1" evidence="7">
    <location>
        <begin position="107"/>
        <end position="126"/>
    </location>
</feature>
<dbReference type="InterPro" id="IPR000085">
    <property type="entry name" value="RuvA"/>
</dbReference>
<evidence type="ECO:0000259" key="7">
    <source>
        <dbReference type="SMART" id="SM00278"/>
    </source>
</evidence>
<dbReference type="Pfam" id="PF01330">
    <property type="entry name" value="RuvA_N"/>
    <property type="match status" value="1"/>
</dbReference>
<keyword evidence="5 6" id="KW-0234">DNA repair</keyword>
<dbReference type="SUPFAM" id="SSF46929">
    <property type="entry name" value="DNA helicase RuvA subunit, C-terminal domain"/>
    <property type="match status" value="1"/>
</dbReference>
<dbReference type="AlphaFoldDB" id="A0A0G0JUH9"/>
<dbReference type="GO" id="GO:0006281">
    <property type="term" value="P:DNA repair"/>
    <property type="evidence" value="ECO:0007669"/>
    <property type="project" value="UniProtKB-UniRule"/>
</dbReference>
<organism evidence="8 9">
    <name type="scientific">Candidatus Falkowbacteria bacterium GW2011_GWE1_38_31</name>
    <dbReference type="NCBI Taxonomy" id="1618638"/>
    <lineage>
        <taxon>Bacteria</taxon>
        <taxon>Candidatus Falkowiibacteriota</taxon>
    </lineage>
</organism>
<dbReference type="SUPFAM" id="SSF50249">
    <property type="entry name" value="Nucleic acid-binding proteins"/>
    <property type="match status" value="1"/>
</dbReference>
<keyword evidence="4 6" id="KW-0233">DNA recombination</keyword>
<dbReference type="EMBL" id="LBUU01000005">
    <property type="protein sequence ID" value="KKQ70337.1"/>
    <property type="molecule type" value="Genomic_DNA"/>
</dbReference>
<dbReference type="InterPro" id="IPR011114">
    <property type="entry name" value="RuvA_C"/>
</dbReference>
<dbReference type="HAMAP" id="MF_00031">
    <property type="entry name" value="DNA_HJ_migration_RuvA"/>
    <property type="match status" value="1"/>
</dbReference>
<dbReference type="PATRIC" id="fig|1618638.3.peg.642"/>
<comment type="caution">
    <text evidence="6">Lacks conserved residue(s) required for the propagation of feature annotation.</text>
</comment>
<accession>A0A0G0JUH9</accession>
<dbReference type="Gene3D" id="2.40.50.140">
    <property type="entry name" value="Nucleic acid-binding proteins"/>
    <property type="match status" value="1"/>
</dbReference>
<dbReference type="Pfam" id="PF14520">
    <property type="entry name" value="HHH_5"/>
    <property type="match status" value="1"/>
</dbReference>
<comment type="function">
    <text evidence="6">The RuvA-RuvB-RuvC complex processes Holliday junction (HJ) DNA during genetic recombination and DNA repair, while the RuvA-RuvB complex plays an important role in the rescue of blocked DNA replication forks via replication fork reversal (RFR). RuvA specifically binds to HJ cruciform DNA, conferring on it an open structure. The RuvB hexamer acts as an ATP-dependent pump, pulling dsDNA into and through the RuvAB complex. HJ branch migration allows RuvC to scan DNA until it finds its consensus sequence, where it cleaves and resolves the cruciform DNA.</text>
</comment>
<keyword evidence="8" id="KW-0378">Hydrolase</keyword>
<evidence type="ECO:0000256" key="4">
    <source>
        <dbReference type="ARBA" id="ARBA00023172"/>
    </source>
</evidence>
<dbReference type="GO" id="GO:0009379">
    <property type="term" value="C:Holliday junction helicase complex"/>
    <property type="evidence" value="ECO:0007669"/>
    <property type="project" value="InterPro"/>
</dbReference>
<dbReference type="Gene3D" id="1.10.150.20">
    <property type="entry name" value="5' to 3' exonuclease, C-terminal subdomain"/>
    <property type="match status" value="1"/>
</dbReference>
<dbReference type="GO" id="GO:0000400">
    <property type="term" value="F:four-way junction DNA binding"/>
    <property type="evidence" value="ECO:0007669"/>
    <property type="project" value="UniProtKB-UniRule"/>
</dbReference>
<comment type="caution">
    <text evidence="8">The sequence shown here is derived from an EMBL/GenBank/DDBJ whole genome shotgun (WGS) entry which is preliminary data.</text>
</comment>
<comment type="similarity">
    <text evidence="6">Belongs to the RuvA family.</text>
</comment>